<feature type="binding site" evidence="10">
    <location>
        <position position="650"/>
    </location>
    <ligand>
        <name>NADP(+)</name>
        <dbReference type="ChEBI" id="CHEBI:58349"/>
    </ligand>
</feature>
<evidence type="ECO:0000259" key="13">
    <source>
        <dbReference type="PROSITE" id="PS51384"/>
    </source>
</evidence>
<evidence type="ECO:0000256" key="3">
    <source>
        <dbReference type="ARBA" id="ARBA00022692"/>
    </source>
</evidence>
<evidence type="ECO:0000256" key="2">
    <source>
        <dbReference type="ARBA" id="ARBA00022643"/>
    </source>
</evidence>
<dbReference type="PANTHER" id="PTHR19384:SF17">
    <property type="entry name" value="NADPH--CYTOCHROME P450 REDUCTASE"/>
    <property type="match status" value="1"/>
</dbReference>
<keyword evidence="2 10" id="KW-0288">FMN</keyword>
<evidence type="ECO:0000256" key="10">
    <source>
        <dbReference type="HAMAP-Rule" id="MF_03212"/>
    </source>
</evidence>
<dbReference type="InterPro" id="IPR023208">
    <property type="entry name" value="P450R"/>
</dbReference>
<evidence type="ECO:0000256" key="11">
    <source>
        <dbReference type="PIRNR" id="PIRNR000208"/>
    </source>
</evidence>
<feature type="binding site" evidence="10">
    <location>
        <begin position="614"/>
        <end position="618"/>
    </location>
    <ligand>
        <name>NADP(+)</name>
        <dbReference type="ChEBI" id="CHEBI:58349"/>
    </ligand>
</feature>
<comment type="cofactor">
    <cofactor evidence="10">
        <name>FMN</name>
        <dbReference type="ChEBI" id="CHEBI:58210"/>
    </cofactor>
    <text evidence="10">Binds 1 FMN per monomer.</text>
</comment>
<dbReference type="PIRSF" id="PIRSF000208">
    <property type="entry name" value="P450R"/>
    <property type="match status" value="1"/>
</dbReference>
<reference evidence="14 15" key="1">
    <citation type="journal article" date="2016" name="Nat. Commun.">
        <title>Extremotolerant tardigrade genome and improved radiotolerance of human cultured cells by tardigrade-unique protein.</title>
        <authorList>
            <person name="Hashimoto T."/>
            <person name="Horikawa D.D."/>
            <person name="Saito Y."/>
            <person name="Kuwahara H."/>
            <person name="Kozuka-Hata H."/>
            <person name="Shin-I T."/>
            <person name="Minakuchi Y."/>
            <person name="Ohishi K."/>
            <person name="Motoyama A."/>
            <person name="Aizu T."/>
            <person name="Enomoto A."/>
            <person name="Kondo K."/>
            <person name="Tanaka S."/>
            <person name="Hara Y."/>
            <person name="Koshikawa S."/>
            <person name="Sagara H."/>
            <person name="Miura T."/>
            <person name="Yokobori S."/>
            <person name="Miyagawa K."/>
            <person name="Suzuki Y."/>
            <person name="Kubo T."/>
            <person name="Oyama M."/>
            <person name="Kohara Y."/>
            <person name="Fujiyama A."/>
            <person name="Arakawa K."/>
            <person name="Katayama T."/>
            <person name="Toyoda A."/>
            <person name="Kunieda T."/>
        </authorList>
    </citation>
    <scope>NUCLEOTIDE SEQUENCE [LARGE SCALE GENOMIC DNA]</scope>
    <source>
        <strain evidence="14 15">YOKOZUNA-1</strain>
    </source>
</reference>
<dbReference type="GO" id="GO:0050660">
    <property type="term" value="F:flavin adenine dinucleotide binding"/>
    <property type="evidence" value="ECO:0007669"/>
    <property type="project" value="UniProtKB-UniRule"/>
</dbReference>
<dbReference type="InterPro" id="IPR001709">
    <property type="entry name" value="Flavoprot_Pyr_Nucl_cyt_Rdtase"/>
</dbReference>
<feature type="binding site" evidence="10">
    <location>
        <position position="688"/>
    </location>
    <ligand>
        <name>FAD</name>
        <dbReference type="ChEBI" id="CHEBI:57692"/>
    </ligand>
</feature>
<comment type="similarity">
    <text evidence="10">Belongs to the NADPH--cytochrome P450 reductase family.</text>
</comment>
<proteinExistence type="inferred from homology"/>
<dbReference type="InterPro" id="IPR039261">
    <property type="entry name" value="FNR_nucleotide-bd"/>
</dbReference>
<dbReference type="PANTHER" id="PTHR19384">
    <property type="entry name" value="NITRIC OXIDE SYNTHASE-RELATED"/>
    <property type="match status" value="1"/>
</dbReference>
<dbReference type="PROSITE" id="PS50902">
    <property type="entry name" value="FLAVODOXIN_LIKE"/>
    <property type="match status" value="1"/>
</dbReference>
<dbReference type="Gene3D" id="2.40.30.10">
    <property type="entry name" value="Translation factors"/>
    <property type="match status" value="1"/>
</dbReference>
<dbReference type="PRINTS" id="PR00371">
    <property type="entry name" value="FPNCR"/>
</dbReference>
<feature type="binding site" evidence="10">
    <location>
        <position position="223"/>
    </location>
    <ligand>
        <name>FMN</name>
        <dbReference type="ChEBI" id="CHEBI:58210"/>
    </ligand>
</feature>
<dbReference type="GO" id="GO:0003958">
    <property type="term" value="F:NADPH-hemoprotein reductase activity"/>
    <property type="evidence" value="ECO:0007669"/>
    <property type="project" value="UniProtKB-UniRule"/>
</dbReference>
<keyword evidence="8 10" id="KW-0560">Oxidoreductase</keyword>
<feature type="binding site" evidence="10">
    <location>
        <begin position="188"/>
        <end position="197"/>
    </location>
    <ligand>
        <name>FMN</name>
        <dbReference type="ChEBI" id="CHEBI:58210"/>
    </ligand>
</feature>
<evidence type="ECO:0000256" key="7">
    <source>
        <dbReference type="ARBA" id="ARBA00022989"/>
    </source>
</evidence>
<comment type="similarity">
    <text evidence="10 11">In the C-terminal section; belongs to the flavoprotein pyridine nucleotide cytochrome reductase family.</text>
</comment>
<comment type="cofactor">
    <cofactor evidence="10">
        <name>FAD</name>
        <dbReference type="ChEBI" id="CHEBI:57692"/>
    </cofactor>
    <text evidence="10">Binds 1 FAD per monomer.</text>
</comment>
<comment type="function">
    <text evidence="10">This enzyme is required for electron transfer from NADP to cytochrome P450 in microsomes. It can also provide electron transfer to heme oxygenase and cytochrome B5.</text>
</comment>
<keyword evidence="3 10" id="KW-0812">Transmembrane</keyword>
<dbReference type="Proteomes" id="UP000186922">
    <property type="component" value="Unassembled WGS sequence"/>
</dbReference>
<feature type="domain" description="FAD-binding FR-type" evidence="13">
    <location>
        <begin position="294"/>
        <end position="533"/>
    </location>
</feature>
<dbReference type="InterPro" id="IPR003097">
    <property type="entry name" value="CysJ-like_FAD-binding"/>
</dbReference>
<comment type="caution">
    <text evidence="14">The sequence shown here is derived from an EMBL/GenBank/DDBJ whole genome shotgun (WGS) entry which is preliminary data.</text>
</comment>
<sequence>MAESTGATIHADIKLPNASPDTSVIPEITSALSFTVLDYIVVAACLVAAVFFLYNRRNSSTTNVNAARLTVIPNTQSTASTSGFVEKMKSSGKNVVVFYGSQTGTAEEFSTRLAKDTVRFGLKGMVADPEEYDMEDIAKLKDIEHSLVIFCVATYGEGDPTDNAQELHDWVQSGETDLSGINYAVFGLGNKTYEHFNSFGKLIDKRMADMGATRVFELGLGDDDANIEDDFITWKDKFWPAVCEHFGLEQNSEETNSRQYKLVIPGDIPEEKVFHGEPARLNSLKTQRPPFDAKNPFLAPITAKRELHVGGDRGCLHIEIDITGSKLRYDAGDHVAIYPANDSALVEQIGRLLNINLDDLFSLVNLDEDSSKKHPFPCPCSYRTAFTYYIDITTPVRTHILKELSDYANDPEEKERLRFMASRSDEGKAAYNEWVLKDCRHIVAILEDLPSVKPPPDHLCEMLPRLQARYYSISSSPKLYPNSIHITAVVVQYTTPTGRVNNGVTTTWLKNMDLTAGPCMVPIFVRRSQFRLPFKTLTPVIMIGPGTGIAPFRGFIQERDLMRKEGKPVGETVLYFGCRRKAEDFIYRDEMEEYVSRGSLTKFYTAFSRDSPNKIYVQHMLRENGEEVWSYLDKGGHIYVCGDARNMARDVHEVIIHIVETYGKKSLADAQAFVKKLESQRRYSSDVWS</sequence>
<dbReference type="InterPro" id="IPR029039">
    <property type="entry name" value="Flavoprotein-like_sf"/>
</dbReference>
<name>A0A1D1VRN2_RAMVA</name>
<feature type="binding site" evidence="10">
    <location>
        <begin position="101"/>
        <end position="106"/>
    </location>
    <ligand>
        <name>FMN</name>
        <dbReference type="ChEBI" id="CHEBI:58210"/>
    </ligand>
</feature>
<dbReference type="STRING" id="947166.A0A1D1VRN2"/>
<dbReference type="InterPro" id="IPR008254">
    <property type="entry name" value="Flavodoxin/NO_synth"/>
</dbReference>
<feature type="transmembrane region" description="Helical" evidence="10">
    <location>
        <begin position="31"/>
        <end position="54"/>
    </location>
</feature>
<dbReference type="CDD" id="cd06204">
    <property type="entry name" value="CYPOR"/>
    <property type="match status" value="1"/>
</dbReference>
<dbReference type="SUPFAM" id="SSF52218">
    <property type="entry name" value="Flavoproteins"/>
    <property type="match status" value="1"/>
</dbReference>
<feature type="binding site" evidence="10">
    <location>
        <position position="547"/>
    </location>
    <ligand>
        <name>NADP(+)</name>
        <dbReference type="ChEBI" id="CHEBI:58349"/>
    </ligand>
</feature>
<gene>
    <name evidence="14" type="primary">RvY_14527-1</name>
    <name evidence="14" type="synonym">RvY_14527.1</name>
    <name evidence="14" type="ORF">RvY_14527</name>
</gene>
<feature type="binding site" evidence="10">
    <location>
        <begin position="153"/>
        <end position="156"/>
    </location>
    <ligand>
        <name>FMN</name>
        <dbReference type="ChEBI" id="CHEBI:58210"/>
    </ligand>
</feature>
<feature type="binding site" evidence="10">
    <location>
        <begin position="608"/>
        <end position="609"/>
    </location>
    <ligand>
        <name>NADP(+)</name>
        <dbReference type="ChEBI" id="CHEBI:58349"/>
    </ligand>
</feature>
<dbReference type="AlphaFoldDB" id="A0A1D1VRN2"/>
<feature type="binding site" evidence="10">
    <location>
        <begin position="469"/>
        <end position="472"/>
    </location>
    <ligand>
        <name>FAD</name>
        <dbReference type="ChEBI" id="CHEBI:57692"/>
    </ligand>
</feature>
<dbReference type="InterPro" id="IPR017927">
    <property type="entry name" value="FAD-bd_FR_type"/>
</dbReference>
<dbReference type="Gene3D" id="3.40.50.80">
    <property type="entry name" value="Nucleotide-binding domain of ferredoxin-NADP reductase (FNR) module"/>
    <property type="match status" value="1"/>
</dbReference>
<feature type="binding site" evidence="10">
    <location>
        <begin position="487"/>
        <end position="489"/>
    </location>
    <ligand>
        <name>FAD</name>
        <dbReference type="ChEBI" id="CHEBI:57692"/>
    </ligand>
</feature>
<dbReference type="Pfam" id="PF00258">
    <property type="entry name" value="Flavodoxin_1"/>
    <property type="match status" value="1"/>
</dbReference>
<comment type="catalytic activity">
    <reaction evidence="10 11">
        <text>2 oxidized [cytochrome P450] + NADPH = 2 reduced [cytochrome P450] + NADP(+) + H(+)</text>
        <dbReference type="Rhea" id="RHEA:24040"/>
        <dbReference type="Rhea" id="RHEA-COMP:14627"/>
        <dbReference type="Rhea" id="RHEA-COMP:14628"/>
        <dbReference type="ChEBI" id="CHEBI:15378"/>
        <dbReference type="ChEBI" id="CHEBI:55376"/>
        <dbReference type="ChEBI" id="CHEBI:57783"/>
        <dbReference type="ChEBI" id="CHEBI:58349"/>
        <dbReference type="ChEBI" id="CHEBI:60344"/>
        <dbReference type="EC" id="1.6.2.4"/>
    </reaction>
</comment>
<keyword evidence="1 10" id="KW-0285">Flavoprotein</keyword>
<dbReference type="GO" id="GO:0005789">
    <property type="term" value="C:endoplasmic reticulum membrane"/>
    <property type="evidence" value="ECO:0007669"/>
    <property type="project" value="UniProtKB-SubCell"/>
</dbReference>
<dbReference type="InterPro" id="IPR023173">
    <property type="entry name" value="NADPH_Cyt_P450_Rdtase_alpha"/>
</dbReference>
<feature type="domain" description="Flavodoxin-like" evidence="12">
    <location>
        <begin position="95"/>
        <end position="239"/>
    </location>
</feature>
<dbReference type="FunFam" id="3.40.50.80:FF:000001">
    <property type="entry name" value="NADPH--cytochrome P450 reductase 1"/>
    <property type="match status" value="1"/>
</dbReference>
<dbReference type="FunFam" id="3.40.50.360:FF:000036">
    <property type="entry name" value="NADPH--cytochrome P450 reductase"/>
    <property type="match status" value="1"/>
</dbReference>
<comment type="similarity">
    <text evidence="10">In the N-terminal section; belongs to the flavodoxin family.</text>
</comment>
<accession>A0A1D1VRN2</accession>
<dbReference type="InterPro" id="IPR001094">
    <property type="entry name" value="Flavdoxin-like"/>
</dbReference>
<dbReference type="OrthoDB" id="1856718at2759"/>
<dbReference type="EC" id="1.6.2.4" evidence="10 11"/>
<comment type="subcellular location">
    <subcellularLocation>
        <location evidence="10">Endoplasmic reticulum membrane</location>
        <topology evidence="10">Single-pass membrane protein</topology>
        <orientation evidence="10">Cytoplasmic side</orientation>
    </subcellularLocation>
</comment>
<dbReference type="Pfam" id="PF00175">
    <property type="entry name" value="NAD_binding_1"/>
    <property type="match status" value="1"/>
</dbReference>
<dbReference type="SUPFAM" id="SSF52343">
    <property type="entry name" value="Ferredoxin reductase-like, C-terminal NADP-linked domain"/>
    <property type="match status" value="1"/>
</dbReference>
<keyword evidence="15" id="KW-1185">Reference proteome</keyword>
<dbReference type="GO" id="GO:0005829">
    <property type="term" value="C:cytosol"/>
    <property type="evidence" value="ECO:0007669"/>
    <property type="project" value="TreeGrafter"/>
</dbReference>
<dbReference type="GO" id="GO:0009725">
    <property type="term" value="P:response to hormone"/>
    <property type="evidence" value="ECO:0007669"/>
    <property type="project" value="TreeGrafter"/>
</dbReference>
<evidence type="ECO:0000313" key="15">
    <source>
        <dbReference type="Proteomes" id="UP000186922"/>
    </source>
</evidence>
<dbReference type="InterPro" id="IPR001433">
    <property type="entry name" value="OxRdtase_FAD/NAD-bd"/>
</dbReference>
<dbReference type="PRINTS" id="PR00369">
    <property type="entry name" value="FLAVODOXIN"/>
</dbReference>
<dbReference type="SUPFAM" id="SSF63380">
    <property type="entry name" value="Riboflavin synthase domain-like"/>
    <property type="match status" value="1"/>
</dbReference>
<organism evidence="14 15">
    <name type="scientific">Ramazzottius varieornatus</name>
    <name type="common">Water bear</name>
    <name type="synonym">Tardigrade</name>
    <dbReference type="NCBI Taxonomy" id="947166"/>
    <lineage>
        <taxon>Eukaryota</taxon>
        <taxon>Metazoa</taxon>
        <taxon>Ecdysozoa</taxon>
        <taxon>Tardigrada</taxon>
        <taxon>Eutardigrada</taxon>
        <taxon>Parachela</taxon>
        <taxon>Hypsibioidea</taxon>
        <taxon>Ramazzottiidae</taxon>
        <taxon>Ramazzottius</taxon>
    </lineage>
</organism>
<dbReference type="Gene3D" id="1.20.990.10">
    <property type="entry name" value="NADPH-cytochrome p450 Reductase, Chain A, domain 3"/>
    <property type="match status" value="1"/>
</dbReference>
<evidence type="ECO:0000256" key="5">
    <source>
        <dbReference type="ARBA" id="ARBA00022827"/>
    </source>
</evidence>
<dbReference type="GO" id="GO:0050661">
    <property type="term" value="F:NADP binding"/>
    <property type="evidence" value="ECO:0007669"/>
    <property type="project" value="UniProtKB-UniRule"/>
</dbReference>
<keyword evidence="6 10" id="KW-0521">NADP</keyword>
<feature type="binding site" evidence="10">
    <location>
        <position position="313"/>
    </location>
    <ligand>
        <name>NADP(+)</name>
        <dbReference type="ChEBI" id="CHEBI:58349"/>
    </ligand>
</feature>
<evidence type="ECO:0000259" key="12">
    <source>
        <dbReference type="PROSITE" id="PS50902"/>
    </source>
</evidence>
<dbReference type="Pfam" id="PF00667">
    <property type="entry name" value="FAD_binding_1"/>
    <property type="match status" value="1"/>
</dbReference>
<dbReference type="EMBL" id="BDGG01000010">
    <property type="protein sequence ID" value="GAV04215.1"/>
    <property type="molecule type" value="Genomic_DNA"/>
</dbReference>
<dbReference type="Gene3D" id="3.40.50.360">
    <property type="match status" value="1"/>
</dbReference>
<dbReference type="InterPro" id="IPR017938">
    <property type="entry name" value="Riboflavin_synthase-like_b-brl"/>
</dbReference>
<evidence type="ECO:0000313" key="14">
    <source>
        <dbReference type="EMBL" id="GAV04215.1"/>
    </source>
</evidence>
<evidence type="ECO:0000256" key="4">
    <source>
        <dbReference type="ARBA" id="ARBA00022824"/>
    </source>
</evidence>
<dbReference type="FunFam" id="1.20.990.10:FF:000001">
    <property type="entry name" value="NADPH--cytochrome P450 reductase"/>
    <property type="match status" value="1"/>
</dbReference>
<keyword evidence="9 10" id="KW-0472">Membrane</keyword>
<comment type="caution">
    <text evidence="10">Lacks conserved residue(s) required for the propagation of feature annotation.</text>
</comment>
<keyword evidence="4 10" id="KW-0256">Endoplasmic reticulum</keyword>
<keyword evidence="7 10" id="KW-1133">Transmembrane helix</keyword>
<evidence type="ECO:0000256" key="6">
    <source>
        <dbReference type="ARBA" id="ARBA00022857"/>
    </source>
</evidence>
<keyword evidence="5 10" id="KW-0274">FAD</keyword>
<evidence type="ECO:0000256" key="8">
    <source>
        <dbReference type="ARBA" id="ARBA00023002"/>
    </source>
</evidence>
<feature type="binding site" evidence="10">
    <location>
        <position position="493"/>
    </location>
    <ligand>
        <name>FAD</name>
        <dbReference type="ChEBI" id="CHEBI:57692"/>
    </ligand>
</feature>
<feature type="binding site" evidence="10">
    <location>
        <begin position="503"/>
        <end position="506"/>
    </location>
    <ligand>
        <name>FAD</name>
        <dbReference type="ChEBI" id="CHEBI:57692"/>
    </ligand>
</feature>
<dbReference type="PROSITE" id="PS51384">
    <property type="entry name" value="FAD_FR"/>
    <property type="match status" value="1"/>
</dbReference>
<protein>
    <recommendedName>
        <fullName evidence="10 11">NADPH--cytochrome P450 reductase</fullName>
        <shortName evidence="10">CPR</shortName>
        <shortName evidence="10">P450R</shortName>
        <ecNumber evidence="10 11">1.6.2.4</ecNumber>
    </recommendedName>
</protein>
<dbReference type="GO" id="GO:0010181">
    <property type="term" value="F:FMN binding"/>
    <property type="evidence" value="ECO:0007669"/>
    <property type="project" value="UniProtKB-UniRule"/>
</dbReference>
<dbReference type="HAMAP" id="MF_03212">
    <property type="entry name" value="NCPR"/>
    <property type="match status" value="1"/>
</dbReference>
<evidence type="ECO:0000256" key="9">
    <source>
        <dbReference type="ARBA" id="ARBA00023136"/>
    </source>
</evidence>
<evidence type="ECO:0000256" key="1">
    <source>
        <dbReference type="ARBA" id="ARBA00022630"/>
    </source>
</evidence>